<keyword evidence="1" id="KW-0732">Signal</keyword>
<proteinExistence type="predicted"/>
<gene>
    <name evidence="2" type="ORF">SUGI_1515310</name>
</gene>
<evidence type="ECO:0000256" key="1">
    <source>
        <dbReference type="SAM" id="SignalP"/>
    </source>
</evidence>
<keyword evidence="3" id="KW-1185">Reference proteome</keyword>
<feature type="non-terminal residue" evidence="2">
    <location>
        <position position="1"/>
    </location>
</feature>
<feature type="chain" id="PRO_5042171566" evidence="1">
    <location>
        <begin position="18"/>
        <end position="72"/>
    </location>
</feature>
<comment type="caution">
    <text evidence="2">The sequence shown here is derived from an EMBL/GenBank/DDBJ whole genome shotgun (WGS) entry which is preliminary data.</text>
</comment>
<feature type="signal peptide" evidence="1">
    <location>
        <begin position="1"/>
        <end position="17"/>
    </location>
</feature>
<dbReference type="EMBL" id="BSEH01001102">
    <property type="protein sequence ID" value="GLJ59589.1"/>
    <property type="molecule type" value="Genomic_DNA"/>
</dbReference>
<dbReference type="Proteomes" id="UP001234787">
    <property type="component" value="Unassembled WGS sequence"/>
</dbReference>
<dbReference type="AlphaFoldDB" id="A0AAD3RS51"/>
<organism evidence="2 3">
    <name type="scientific">Cryptomeria japonica</name>
    <name type="common">Japanese cedar</name>
    <name type="synonym">Cupressus japonica</name>
    <dbReference type="NCBI Taxonomy" id="3369"/>
    <lineage>
        <taxon>Eukaryota</taxon>
        <taxon>Viridiplantae</taxon>
        <taxon>Streptophyta</taxon>
        <taxon>Embryophyta</taxon>
        <taxon>Tracheophyta</taxon>
        <taxon>Spermatophyta</taxon>
        <taxon>Pinopsida</taxon>
        <taxon>Pinidae</taxon>
        <taxon>Conifers II</taxon>
        <taxon>Cupressales</taxon>
        <taxon>Cupressaceae</taxon>
        <taxon>Cryptomeria</taxon>
    </lineage>
</organism>
<accession>A0AAD3RS51</accession>
<sequence>MLPTIYVFLIFCCKGLSMPMKRMEVDPHHIMMNRVRSYRPSFTQKLETIAEEGNEDLAAAFGKACRIHMQIE</sequence>
<protein>
    <submittedName>
        <fullName evidence="2">Uncharacterized protein</fullName>
    </submittedName>
</protein>
<evidence type="ECO:0000313" key="2">
    <source>
        <dbReference type="EMBL" id="GLJ59589.1"/>
    </source>
</evidence>
<reference evidence="2" key="1">
    <citation type="submission" date="2022-12" db="EMBL/GenBank/DDBJ databases">
        <title>Chromosome-Level Genome Assembly of Japanese Cedar (Cryptomeriajaponica D. Don).</title>
        <authorList>
            <person name="Fujino T."/>
            <person name="Yamaguchi K."/>
            <person name="Yokoyama T."/>
            <person name="Hamanaka T."/>
            <person name="Harazono Y."/>
            <person name="Kamada H."/>
            <person name="Kobayashi W."/>
            <person name="Ujino-Ihara T."/>
            <person name="Uchiyama K."/>
            <person name="Matsumoto A."/>
            <person name="Izuno A."/>
            <person name="Tsumura Y."/>
            <person name="Toyoda A."/>
            <person name="Shigenobu S."/>
            <person name="Moriguchi Y."/>
            <person name="Ueno S."/>
            <person name="Kasahara M."/>
        </authorList>
    </citation>
    <scope>NUCLEOTIDE SEQUENCE</scope>
</reference>
<name>A0AAD3RS51_CRYJA</name>
<evidence type="ECO:0000313" key="3">
    <source>
        <dbReference type="Proteomes" id="UP001234787"/>
    </source>
</evidence>